<dbReference type="Pfam" id="PF13616">
    <property type="entry name" value="Rotamase_3"/>
    <property type="match status" value="1"/>
</dbReference>
<dbReference type="InterPro" id="IPR027304">
    <property type="entry name" value="Trigger_fact/SurA_dom_sf"/>
</dbReference>
<keyword evidence="4" id="KW-1185">Reference proteome</keyword>
<comment type="caution">
    <text evidence="3">The sequence shown here is derived from an EMBL/GenBank/DDBJ whole genome shotgun (WGS) entry which is preliminary data.</text>
</comment>
<dbReference type="Pfam" id="PF00639">
    <property type="entry name" value="Rotamase"/>
    <property type="match status" value="1"/>
</dbReference>
<dbReference type="PANTHER" id="PTHR47245">
    <property type="entry name" value="PEPTIDYLPROLYL ISOMERASE"/>
    <property type="match status" value="1"/>
</dbReference>
<evidence type="ECO:0000259" key="2">
    <source>
        <dbReference type="PROSITE" id="PS50198"/>
    </source>
</evidence>
<accession>A0ABS4BX46</accession>
<dbReference type="RefSeq" id="WP_209656047.1">
    <property type="nucleotide sequence ID" value="NZ_JAGJCB010000018.1"/>
</dbReference>
<feature type="domain" description="PpiC" evidence="2">
    <location>
        <begin position="226"/>
        <end position="328"/>
    </location>
</feature>
<feature type="domain" description="PpiC" evidence="2">
    <location>
        <begin position="122"/>
        <end position="221"/>
    </location>
</feature>
<organism evidence="3 4">
    <name type="scientific">Mariniflexile gromovii</name>
    <dbReference type="NCBI Taxonomy" id="362523"/>
    <lineage>
        <taxon>Bacteria</taxon>
        <taxon>Pseudomonadati</taxon>
        <taxon>Bacteroidota</taxon>
        <taxon>Flavobacteriia</taxon>
        <taxon>Flavobacteriales</taxon>
        <taxon>Flavobacteriaceae</taxon>
        <taxon>Mariniflexile</taxon>
    </lineage>
</organism>
<dbReference type="Proteomes" id="UP000670776">
    <property type="component" value="Unassembled WGS sequence"/>
</dbReference>
<name>A0ABS4BX46_9FLAO</name>
<dbReference type="Gene3D" id="1.10.4030.10">
    <property type="entry name" value="Porin chaperone SurA, peptide-binding domain"/>
    <property type="match status" value="1"/>
</dbReference>
<dbReference type="Gene3D" id="3.10.50.40">
    <property type="match status" value="3"/>
</dbReference>
<keyword evidence="1" id="KW-0697">Rotamase</keyword>
<reference evidence="3 4" key="1">
    <citation type="submission" date="2021-04" db="EMBL/GenBank/DDBJ databases">
        <title>Mariniflexile gromovii gen. nov., sp. nov., a gliding bacterium isolated from the sea urchin Strongylocentrotus intermedius.</title>
        <authorList>
            <person name="Ko S."/>
            <person name="Le V."/>
            <person name="Ahn C.-Y."/>
            <person name="Oh H.-M."/>
        </authorList>
    </citation>
    <scope>NUCLEOTIDE SEQUENCE [LARGE SCALE GENOMIC DNA]</scope>
    <source>
        <strain evidence="3 4">KCTC 12570</strain>
    </source>
</reference>
<dbReference type="SUPFAM" id="SSF54534">
    <property type="entry name" value="FKBP-like"/>
    <property type="match status" value="2"/>
</dbReference>
<gene>
    <name evidence="3" type="ORF">J8H85_15125</name>
</gene>
<dbReference type="InterPro" id="IPR000297">
    <property type="entry name" value="PPIase_PpiC"/>
</dbReference>
<dbReference type="InterPro" id="IPR046357">
    <property type="entry name" value="PPIase_dom_sf"/>
</dbReference>
<dbReference type="PANTHER" id="PTHR47245:SF2">
    <property type="entry name" value="PEPTIDYL-PROLYL CIS-TRANS ISOMERASE HP_0175-RELATED"/>
    <property type="match status" value="1"/>
</dbReference>
<dbReference type="EC" id="5.2.1.8" evidence="3"/>
<sequence length="651" mass="74654">MNYKYLFILFFSTAIFNIYGQSANKDILFSVDGEPVYTSEFLRVYNKNLDLVQDESQKNVDEYLSLFTNYKLKLKEAKALELHEKPSYIRELDSYKKQLAKSFISDSEVTDALVQEAYERVSNDVKASHILIKIPENANPKDTLAAYNTIVKLRERALKEGFEKVRKEVHNGQTVYGEDLGYFSGFRMVYPFENAAYNTKVGAISQPFKTQFGYHIVYVQDKRKSRGERTVAHIMVVEKPGDSLAEKPENRIQDIYKKLKQGEDFEALAKQFSDDGNSAPNGGKLAPFSGGQINSEEFEGTAFGLKEIGDVSEPFKSAYGWHIVKLLGKRPVASFEKMKPELEQKVKRDERSKLIDEALYTKLKAKYNLKEENKALAYFASILNDNFFKGTWELPKGFTESKPLVKIGNKQLTYKDFGDYLVSAQRNMPSKTDFKTLVSKQYNTFLNTNVVTYQEDNLESENEEYAHVVAEYRDGLLLFDLMETTIWNTAKTDSLEIENYYNAHKNKYTTPKRIDAVVASSKDQKTLKKVGKLLKKRMGLPEIKALINSNNKIDVIFTVDTMEANHQALPKAFEFKKGISKIYNHNNAFVLVQVNEVLPETQKTLDEAKGLVISDYQAFKEEKWLKELAEKYKVVVNQEALESVKTQIKNQ</sequence>
<dbReference type="EMBL" id="JAGJCB010000018">
    <property type="protein sequence ID" value="MBP0905163.1"/>
    <property type="molecule type" value="Genomic_DNA"/>
</dbReference>
<dbReference type="SUPFAM" id="SSF109998">
    <property type="entry name" value="Triger factor/SurA peptide-binding domain-like"/>
    <property type="match status" value="1"/>
</dbReference>
<proteinExistence type="predicted"/>
<dbReference type="InterPro" id="IPR050245">
    <property type="entry name" value="PrsA_foldase"/>
</dbReference>
<dbReference type="GO" id="GO:0003755">
    <property type="term" value="F:peptidyl-prolyl cis-trans isomerase activity"/>
    <property type="evidence" value="ECO:0007669"/>
    <property type="project" value="UniProtKB-EC"/>
</dbReference>
<evidence type="ECO:0000256" key="1">
    <source>
        <dbReference type="PROSITE-ProRule" id="PRU00278"/>
    </source>
</evidence>
<evidence type="ECO:0000313" key="4">
    <source>
        <dbReference type="Proteomes" id="UP000670776"/>
    </source>
</evidence>
<dbReference type="Pfam" id="PF13145">
    <property type="entry name" value="Rotamase_2"/>
    <property type="match status" value="1"/>
</dbReference>
<evidence type="ECO:0000313" key="3">
    <source>
        <dbReference type="EMBL" id="MBP0905163.1"/>
    </source>
</evidence>
<protein>
    <submittedName>
        <fullName evidence="3">Peptidylprolyl isomerase</fullName>
        <ecNumber evidence="3">5.2.1.8</ecNumber>
    </submittedName>
</protein>
<keyword evidence="1 3" id="KW-0413">Isomerase</keyword>
<dbReference type="PROSITE" id="PS50198">
    <property type="entry name" value="PPIC_PPIASE_2"/>
    <property type="match status" value="2"/>
</dbReference>